<organism evidence="1 2">
    <name type="scientific">Roseinatronobacter monicus</name>
    <dbReference type="NCBI Taxonomy" id="393481"/>
    <lineage>
        <taxon>Bacteria</taxon>
        <taxon>Pseudomonadati</taxon>
        <taxon>Pseudomonadota</taxon>
        <taxon>Alphaproteobacteria</taxon>
        <taxon>Rhodobacterales</taxon>
        <taxon>Paracoccaceae</taxon>
        <taxon>Roseinatronobacter</taxon>
    </lineage>
</organism>
<dbReference type="RefSeq" id="WP_142085911.1">
    <property type="nucleotide sequence ID" value="NZ_VFPT01000006.1"/>
</dbReference>
<dbReference type="GO" id="GO:0045892">
    <property type="term" value="P:negative regulation of DNA-templated transcription"/>
    <property type="evidence" value="ECO:0007669"/>
    <property type="project" value="InterPro"/>
</dbReference>
<dbReference type="Gene3D" id="3.40.30.10">
    <property type="entry name" value="Glutaredoxin"/>
    <property type="match status" value="1"/>
</dbReference>
<protein>
    <submittedName>
        <fullName evidence="1">Arsenical resistance operon trans-acting repressor ArsD</fullName>
    </submittedName>
</protein>
<name>A0A543K328_9RHOB</name>
<dbReference type="AlphaFoldDB" id="A0A543K328"/>
<sequence length="129" mass="13763">MTTLTVYDPAMCCSTGICGTDIDQKLITLAADLDWLRAQGVQVQRFGLSREPAEFVVNDQIRDLMQASGGDDLPAFVVDGKLVAKAHYPDRTELAAWAGVALAQEMRRSKPGGCCCGPANAEPKQGACC</sequence>
<accession>A0A543K328</accession>
<dbReference type="NCBIfam" id="NF033727">
    <property type="entry name" value="chaperon_ArsD"/>
    <property type="match status" value="1"/>
</dbReference>
<evidence type="ECO:0000313" key="1">
    <source>
        <dbReference type="EMBL" id="TQM89498.1"/>
    </source>
</evidence>
<dbReference type="InterPro" id="IPR010712">
    <property type="entry name" value="Arsenical-R_ArsD"/>
</dbReference>
<proteinExistence type="predicted"/>
<dbReference type="GO" id="GO:0046685">
    <property type="term" value="P:response to arsenic-containing substance"/>
    <property type="evidence" value="ECO:0007669"/>
    <property type="project" value="InterPro"/>
</dbReference>
<gene>
    <name evidence="1" type="ORF">BD293_4517</name>
</gene>
<dbReference type="Pfam" id="PF06953">
    <property type="entry name" value="ArsD"/>
    <property type="match status" value="1"/>
</dbReference>
<dbReference type="OrthoDB" id="9801358at2"/>
<comment type="caution">
    <text evidence="1">The sequence shown here is derived from an EMBL/GenBank/DDBJ whole genome shotgun (WGS) entry which is preliminary data.</text>
</comment>
<evidence type="ECO:0000313" key="2">
    <source>
        <dbReference type="Proteomes" id="UP000320582"/>
    </source>
</evidence>
<keyword evidence="2" id="KW-1185">Reference proteome</keyword>
<reference evidence="1 2" key="1">
    <citation type="submission" date="2019-06" db="EMBL/GenBank/DDBJ databases">
        <title>Genomic Encyclopedia of Archaeal and Bacterial Type Strains, Phase II (KMG-II): from individual species to whole genera.</title>
        <authorList>
            <person name="Goeker M."/>
        </authorList>
    </citation>
    <scope>NUCLEOTIDE SEQUENCE [LARGE SCALE GENOMIC DNA]</scope>
    <source>
        <strain evidence="1 2">DSM 18423</strain>
    </source>
</reference>
<dbReference type="GO" id="GO:0003677">
    <property type="term" value="F:DNA binding"/>
    <property type="evidence" value="ECO:0007669"/>
    <property type="project" value="InterPro"/>
</dbReference>
<dbReference type="EMBL" id="VFPT01000006">
    <property type="protein sequence ID" value="TQM89498.1"/>
    <property type="molecule type" value="Genomic_DNA"/>
</dbReference>
<dbReference type="Proteomes" id="UP000320582">
    <property type="component" value="Unassembled WGS sequence"/>
</dbReference>